<dbReference type="PANTHER" id="PTHR15549">
    <property type="entry name" value="PAIRED IMMUNOGLOBULIN-LIKE TYPE 2 RECEPTOR"/>
    <property type="match status" value="1"/>
</dbReference>
<protein>
    <recommendedName>
        <fullName evidence="10">Mid2 domain-containing protein</fullName>
    </recommendedName>
</protein>
<feature type="chain" id="PRO_5010581055" description="Mid2 domain-containing protein" evidence="7">
    <location>
        <begin position="24"/>
        <end position="301"/>
    </location>
</feature>
<dbReference type="VEuPathDB" id="FungiDB:sscle_06g050790"/>
<keyword evidence="7" id="KW-0732">Signal</keyword>
<keyword evidence="3 6" id="KW-1133">Transmembrane helix</keyword>
<evidence type="ECO:0000256" key="3">
    <source>
        <dbReference type="ARBA" id="ARBA00022989"/>
    </source>
</evidence>
<dbReference type="Proteomes" id="UP000177798">
    <property type="component" value="Chromosome 6"/>
</dbReference>
<dbReference type="GO" id="GO:0016020">
    <property type="term" value="C:membrane"/>
    <property type="evidence" value="ECO:0007669"/>
    <property type="project" value="UniProtKB-SubCell"/>
</dbReference>
<name>A0A1D9Q5Y0_SCLS1</name>
<comment type="subcellular location">
    <subcellularLocation>
        <location evidence="1">Membrane</location>
        <topology evidence="1">Single-pass membrane protein</topology>
    </subcellularLocation>
</comment>
<accession>A0A1D9Q5Y0</accession>
<evidence type="ECO:0000256" key="6">
    <source>
        <dbReference type="SAM" id="Phobius"/>
    </source>
</evidence>
<dbReference type="PANTHER" id="PTHR15549:SF6">
    <property type="entry name" value="MID2 DOMAIN-CONTAINING PROTEIN"/>
    <property type="match status" value="1"/>
</dbReference>
<proteinExistence type="predicted"/>
<evidence type="ECO:0000313" key="8">
    <source>
        <dbReference type="EMBL" id="APA10309.1"/>
    </source>
</evidence>
<keyword evidence="2 6" id="KW-0812">Transmembrane</keyword>
<evidence type="ECO:0000256" key="1">
    <source>
        <dbReference type="ARBA" id="ARBA00004167"/>
    </source>
</evidence>
<keyword evidence="4 6" id="KW-0472">Membrane</keyword>
<evidence type="ECO:0000256" key="2">
    <source>
        <dbReference type="ARBA" id="ARBA00022692"/>
    </source>
</evidence>
<evidence type="ECO:0008006" key="10">
    <source>
        <dbReference type="Google" id="ProtNLM"/>
    </source>
</evidence>
<dbReference type="OrthoDB" id="5367645at2759"/>
<dbReference type="RefSeq" id="XP_001591788.1">
    <property type="nucleotide sequence ID" value="XM_001591738.1"/>
</dbReference>
<evidence type="ECO:0000256" key="5">
    <source>
        <dbReference type="SAM" id="MobiDB-lite"/>
    </source>
</evidence>
<evidence type="ECO:0000256" key="7">
    <source>
        <dbReference type="SAM" id="SignalP"/>
    </source>
</evidence>
<organism evidence="8 9">
    <name type="scientific">Sclerotinia sclerotiorum (strain ATCC 18683 / 1980 / Ss-1)</name>
    <name type="common">White mold</name>
    <name type="synonym">Whetzelinia sclerotiorum</name>
    <dbReference type="NCBI Taxonomy" id="665079"/>
    <lineage>
        <taxon>Eukaryota</taxon>
        <taxon>Fungi</taxon>
        <taxon>Dikarya</taxon>
        <taxon>Ascomycota</taxon>
        <taxon>Pezizomycotina</taxon>
        <taxon>Leotiomycetes</taxon>
        <taxon>Helotiales</taxon>
        <taxon>Sclerotiniaceae</taxon>
        <taxon>Sclerotinia</taxon>
    </lineage>
</organism>
<gene>
    <name evidence="8" type="ORF">sscle_06g050790</name>
</gene>
<evidence type="ECO:0000313" key="9">
    <source>
        <dbReference type="Proteomes" id="UP000177798"/>
    </source>
</evidence>
<evidence type="ECO:0000256" key="4">
    <source>
        <dbReference type="ARBA" id="ARBA00023136"/>
    </source>
</evidence>
<dbReference type="KEGG" id="ssl:SS1G_07234"/>
<dbReference type="OMA" id="ANSPRWG"/>
<dbReference type="GO" id="GO:0071944">
    <property type="term" value="C:cell periphery"/>
    <property type="evidence" value="ECO:0007669"/>
    <property type="project" value="UniProtKB-ARBA"/>
</dbReference>
<dbReference type="InterPro" id="IPR051694">
    <property type="entry name" value="Immunoregulatory_rcpt-like"/>
</dbReference>
<feature type="signal peptide" evidence="7">
    <location>
        <begin position="1"/>
        <end position="23"/>
    </location>
</feature>
<dbReference type="AlphaFoldDB" id="A0A1D9Q5Y0"/>
<feature type="region of interest" description="Disordered" evidence="5">
    <location>
        <begin position="138"/>
        <end position="194"/>
    </location>
</feature>
<dbReference type="EMBL" id="CP017819">
    <property type="protein sequence ID" value="APA10309.1"/>
    <property type="molecule type" value="Genomic_DNA"/>
</dbReference>
<sequence length="301" mass="32061">MHCSRHYIFTFLSLWWSIGYAVADDHGVVFLYPPKDLTVNYLDTINVTYTSLFPEPQLWIFCQNASDLTAPLITEAQTTVKAYNGTAPINFRWLGGSPCWFDLKPDSTGGAGANSPHFTVEQTQRATPITLGLYSTTSTTTSTSATSTPTTSSDSSAATTTAASSPTASSDASSNTSSASTSPTSAANSNNDNAPTGGLSGGAKAGIGIGITIIALLALAAGLFFWRRKRQAKKSDYTVYPSDVNMNEKMTAVASSADYAQIQPQEPTAFEMYAPEHKFEMPVSHPVRELSGDGYGKTRLA</sequence>
<reference evidence="9" key="1">
    <citation type="journal article" date="2017" name="Genome Biol. Evol.">
        <title>The complete genome sequence of the phytopathogenic fungus Sclerotinia sclerotiorum reveals insights into the genome architecture of broad host range pathogens.</title>
        <authorList>
            <person name="Derbyshire M."/>
            <person name="Denton-Giles M."/>
            <person name="Hegedus D."/>
            <person name="Seifbarghy S."/>
            <person name="Rollins J."/>
            <person name="van Kan J."/>
            <person name="Seidl M.F."/>
            <person name="Faino L."/>
            <person name="Mbengue M."/>
            <person name="Navaud O."/>
            <person name="Raffaele S."/>
            <person name="Hammond-Kosack K."/>
            <person name="Heard S."/>
            <person name="Oliver R."/>
        </authorList>
    </citation>
    <scope>NUCLEOTIDE SEQUENCE [LARGE SCALE GENOMIC DNA]</scope>
    <source>
        <strain evidence="9">ATCC 18683 / 1980 / Ss-1</strain>
    </source>
</reference>
<feature type="transmembrane region" description="Helical" evidence="6">
    <location>
        <begin position="205"/>
        <end position="226"/>
    </location>
</feature>